<organism evidence="2">
    <name type="scientific">Oryza nivara</name>
    <name type="common">Indian wild rice</name>
    <name type="synonym">Oryza sativa f. spontanea</name>
    <dbReference type="NCBI Taxonomy" id="4536"/>
    <lineage>
        <taxon>Eukaryota</taxon>
        <taxon>Viridiplantae</taxon>
        <taxon>Streptophyta</taxon>
        <taxon>Embryophyta</taxon>
        <taxon>Tracheophyta</taxon>
        <taxon>Spermatophyta</taxon>
        <taxon>Magnoliopsida</taxon>
        <taxon>Liliopsida</taxon>
        <taxon>Poales</taxon>
        <taxon>Poaceae</taxon>
        <taxon>BOP clade</taxon>
        <taxon>Oryzoideae</taxon>
        <taxon>Oryzeae</taxon>
        <taxon>Oryzinae</taxon>
        <taxon>Oryza</taxon>
    </lineage>
</organism>
<proteinExistence type="predicted"/>
<dbReference type="Gramene" id="ONIVA01G21100.1">
    <property type="protein sequence ID" value="ONIVA01G21100.1"/>
    <property type="gene ID" value="ONIVA01G21100"/>
</dbReference>
<reference evidence="2" key="2">
    <citation type="submission" date="2018-04" db="EMBL/GenBank/DDBJ databases">
        <title>OnivRS2 (Oryza nivara Reference Sequence Version 2).</title>
        <authorList>
            <person name="Zhang J."/>
            <person name="Kudrna D."/>
            <person name="Lee S."/>
            <person name="Talag J."/>
            <person name="Rajasekar S."/>
            <person name="Welchert J."/>
            <person name="Hsing Y.-I."/>
            <person name="Wing R.A."/>
        </authorList>
    </citation>
    <scope>NUCLEOTIDE SEQUENCE [LARGE SCALE GENOMIC DNA]</scope>
</reference>
<feature type="compositionally biased region" description="Gly residues" evidence="1">
    <location>
        <begin position="40"/>
        <end position="56"/>
    </location>
</feature>
<protein>
    <submittedName>
        <fullName evidence="2">Uncharacterized protein</fullName>
    </submittedName>
</protein>
<sequence>MAATEESGAVPDLDREAEDRQLVEAYDARADGVARSGWEGRSGGASGRRMGMGTGTGDAAAEAPATGRGGKGGGGG</sequence>
<evidence type="ECO:0000313" key="3">
    <source>
        <dbReference type="Proteomes" id="UP000006591"/>
    </source>
</evidence>
<dbReference type="Proteomes" id="UP000006591">
    <property type="component" value="Chromosome 1"/>
</dbReference>
<name>A0A0E0FMS9_ORYNI</name>
<feature type="compositionally biased region" description="Gly residues" evidence="1">
    <location>
        <begin position="67"/>
        <end position="76"/>
    </location>
</feature>
<reference evidence="2" key="1">
    <citation type="submission" date="2015-04" db="UniProtKB">
        <authorList>
            <consortium name="EnsemblPlants"/>
        </authorList>
    </citation>
    <scope>IDENTIFICATION</scope>
    <source>
        <strain evidence="2">SL10</strain>
    </source>
</reference>
<dbReference type="EnsemblPlants" id="ONIVA01G21100.1">
    <property type="protein sequence ID" value="ONIVA01G21100.1"/>
    <property type="gene ID" value="ONIVA01G21100"/>
</dbReference>
<dbReference type="HOGENOM" id="CLU_2658715_0_0_1"/>
<feature type="region of interest" description="Disordered" evidence="1">
    <location>
        <begin position="1"/>
        <end position="76"/>
    </location>
</feature>
<feature type="compositionally biased region" description="Low complexity" evidence="1">
    <location>
        <begin position="57"/>
        <end position="66"/>
    </location>
</feature>
<keyword evidence="3" id="KW-1185">Reference proteome</keyword>
<evidence type="ECO:0000313" key="2">
    <source>
        <dbReference type="EnsemblPlants" id="ONIVA01G21100.1"/>
    </source>
</evidence>
<accession>A0A0E0FMS9</accession>
<feature type="compositionally biased region" description="Basic and acidic residues" evidence="1">
    <location>
        <begin position="12"/>
        <end position="32"/>
    </location>
</feature>
<evidence type="ECO:0000256" key="1">
    <source>
        <dbReference type="SAM" id="MobiDB-lite"/>
    </source>
</evidence>
<dbReference type="AlphaFoldDB" id="A0A0E0FMS9"/>